<feature type="compositionally biased region" description="Low complexity" evidence="4">
    <location>
        <begin position="216"/>
        <end position="225"/>
    </location>
</feature>
<feature type="compositionally biased region" description="Low complexity" evidence="4">
    <location>
        <begin position="247"/>
        <end position="259"/>
    </location>
</feature>
<name>A0A8J2M6U2_9BILA</name>
<feature type="signal peptide" evidence="5">
    <location>
        <begin position="1"/>
        <end position="24"/>
    </location>
</feature>
<organism evidence="6 7">
    <name type="scientific">Cercopithifilaria johnstoni</name>
    <dbReference type="NCBI Taxonomy" id="2874296"/>
    <lineage>
        <taxon>Eukaryota</taxon>
        <taxon>Metazoa</taxon>
        <taxon>Ecdysozoa</taxon>
        <taxon>Nematoda</taxon>
        <taxon>Chromadorea</taxon>
        <taxon>Rhabditida</taxon>
        <taxon>Spirurina</taxon>
        <taxon>Spiruromorpha</taxon>
        <taxon>Filarioidea</taxon>
        <taxon>Onchocercidae</taxon>
        <taxon>Cercopithifilaria</taxon>
    </lineage>
</organism>
<keyword evidence="1" id="KW-0677">Repeat</keyword>
<proteinExistence type="predicted"/>
<comment type="caution">
    <text evidence="6">The sequence shown here is derived from an EMBL/GenBank/DDBJ whole genome shotgun (WGS) entry which is preliminary data.</text>
</comment>
<dbReference type="Proteomes" id="UP000746747">
    <property type="component" value="Unassembled WGS sequence"/>
</dbReference>
<evidence type="ECO:0000256" key="2">
    <source>
        <dbReference type="ARBA" id="ARBA00023157"/>
    </source>
</evidence>
<keyword evidence="2" id="KW-1015">Disulfide bond</keyword>
<accession>A0A8J2M6U2</accession>
<keyword evidence="3" id="KW-0175">Coiled coil</keyword>
<dbReference type="InterPro" id="IPR052065">
    <property type="entry name" value="Compl_asym_regulator"/>
</dbReference>
<sequence>MTSFLIKQLLLLNILSVAKVLGNAVTEYPFNYRTGKLNQFVGFATPRLPPSTNGPFIYGSIWASWSAWSFCVNKVRVRVRACNTVRGFSCLGKKQEFMECDMDYMQPAVHESDYAAVDPWEEDRREAMKQLYSQKYLPDELEKENSGKSKIKFMPHESGIRRHERMRATTKGVDGDHTGPHKQIGIQNDEQTTSALDARNSNATAGKSLPLSPFETTTGTPLLTDTKLESNHKLQQVSPSIDQLPIQSMKQSSMASKSSPLQSVHKAPPISLLPQSSLPQSPDKPEQIEQSVLSTATEKILVDQINQIVPSKEQEVIAATPTKVLVWMPPGITTWVLQEPLNNNINHFDISATTPVIDLLNPIAPESSISQINKLPTTSSLSSLSPLSPTELITTKMPKIMEVPSDHQSSIPVPVAKALMPISTAEITRNNEFLTDNSQFMLPGSNIMQKEFKTLTTNSSLLNRNHGISLKKSDQILGEDRHGISSFGILPEHNVHSRYVPRLESQVSPFTPKTYVVDQSRRTLEDGKADFDKAKDNDRAADDNDKILDLLLEVMSSDDNIDQSKKKLLSNKNSYFDQPSSKEIKLDKMKKKVKSLQKAVKAMEEALNGSNEVEAYRNAMDLNLVLRGPPTSTSFSTTSTTPIVIDQSRMFLVTMNENATSNWSEWTNWQQCFCGKQIRTRICHYETPFLVRGCMGKSYESRPCDGRDHCPSISTPLPVTISPISTIIESKFRRSPLYQPLSIATMQKSDDIR</sequence>
<protein>
    <submittedName>
        <fullName evidence="6">Uncharacterized protein</fullName>
    </submittedName>
</protein>
<evidence type="ECO:0000256" key="5">
    <source>
        <dbReference type="SAM" id="SignalP"/>
    </source>
</evidence>
<dbReference type="OrthoDB" id="5855801at2759"/>
<dbReference type="InterPro" id="IPR000884">
    <property type="entry name" value="TSP1_rpt"/>
</dbReference>
<dbReference type="SMART" id="SM00209">
    <property type="entry name" value="TSP1"/>
    <property type="match status" value="2"/>
</dbReference>
<evidence type="ECO:0000256" key="1">
    <source>
        <dbReference type="ARBA" id="ARBA00022737"/>
    </source>
</evidence>
<feature type="region of interest" description="Disordered" evidence="4">
    <location>
        <begin position="203"/>
        <end position="290"/>
    </location>
</feature>
<feature type="coiled-coil region" evidence="3">
    <location>
        <begin position="586"/>
        <end position="613"/>
    </location>
</feature>
<dbReference type="PANTHER" id="PTHR22906">
    <property type="entry name" value="PROPERDIN"/>
    <property type="match status" value="1"/>
</dbReference>
<feature type="chain" id="PRO_5035248896" evidence="5">
    <location>
        <begin position="25"/>
        <end position="753"/>
    </location>
</feature>
<dbReference type="Pfam" id="PF00090">
    <property type="entry name" value="TSP_1"/>
    <property type="match status" value="2"/>
</dbReference>
<reference evidence="6" key="1">
    <citation type="submission" date="2021-09" db="EMBL/GenBank/DDBJ databases">
        <authorList>
            <consortium name="Pathogen Informatics"/>
        </authorList>
    </citation>
    <scope>NUCLEOTIDE SEQUENCE</scope>
</reference>
<keyword evidence="5" id="KW-0732">Signal</keyword>
<feature type="compositionally biased region" description="Low complexity" evidence="4">
    <location>
        <begin position="268"/>
        <end position="281"/>
    </location>
</feature>
<dbReference type="EMBL" id="CAKAEH010001501">
    <property type="protein sequence ID" value="CAG9536926.1"/>
    <property type="molecule type" value="Genomic_DNA"/>
</dbReference>
<evidence type="ECO:0000256" key="3">
    <source>
        <dbReference type="SAM" id="Coils"/>
    </source>
</evidence>
<evidence type="ECO:0000256" key="4">
    <source>
        <dbReference type="SAM" id="MobiDB-lite"/>
    </source>
</evidence>
<evidence type="ECO:0000313" key="6">
    <source>
        <dbReference type="EMBL" id="CAG9536926.1"/>
    </source>
</evidence>
<keyword evidence="7" id="KW-1185">Reference proteome</keyword>
<dbReference type="AlphaFoldDB" id="A0A8J2M6U2"/>
<gene>
    <name evidence="6" type="ORF">CJOHNSTONI_LOCUS6798</name>
</gene>
<dbReference type="PANTHER" id="PTHR22906:SF54">
    <property type="entry name" value="IG-LIKE DOMAIN-CONTAINING PROTEIN"/>
    <property type="match status" value="1"/>
</dbReference>
<dbReference type="PROSITE" id="PS50092">
    <property type="entry name" value="TSP1"/>
    <property type="match status" value="2"/>
</dbReference>
<evidence type="ECO:0000313" key="7">
    <source>
        <dbReference type="Proteomes" id="UP000746747"/>
    </source>
</evidence>